<reference evidence="1" key="1">
    <citation type="submission" date="2022-11" db="EMBL/GenBank/DDBJ databases">
        <authorList>
            <person name="Kikuchi T."/>
        </authorList>
    </citation>
    <scope>NUCLEOTIDE SEQUENCE</scope>
    <source>
        <strain evidence="1">PS1010</strain>
    </source>
</reference>
<dbReference type="AlphaFoldDB" id="A0A9P1NB35"/>
<gene>
    <name evidence="1" type="ORF">CAMP_LOCUS17105</name>
</gene>
<evidence type="ECO:0008006" key="3">
    <source>
        <dbReference type="Google" id="ProtNLM"/>
    </source>
</evidence>
<evidence type="ECO:0000313" key="1">
    <source>
        <dbReference type="EMBL" id="CAI5454468.1"/>
    </source>
</evidence>
<proteinExistence type="predicted"/>
<comment type="caution">
    <text evidence="1">The sequence shown here is derived from an EMBL/GenBank/DDBJ whole genome shotgun (WGS) entry which is preliminary data.</text>
</comment>
<name>A0A9P1NB35_9PELO</name>
<dbReference type="PANTHER" id="PTHR33651:SF3">
    <property type="entry name" value="PHAGE PROTEIN"/>
    <property type="match status" value="1"/>
</dbReference>
<evidence type="ECO:0000313" key="2">
    <source>
        <dbReference type="Proteomes" id="UP001152747"/>
    </source>
</evidence>
<organism evidence="1 2">
    <name type="scientific">Caenorhabditis angaria</name>
    <dbReference type="NCBI Taxonomy" id="860376"/>
    <lineage>
        <taxon>Eukaryota</taxon>
        <taxon>Metazoa</taxon>
        <taxon>Ecdysozoa</taxon>
        <taxon>Nematoda</taxon>
        <taxon>Chromadorea</taxon>
        <taxon>Rhabditida</taxon>
        <taxon>Rhabditina</taxon>
        <taxon>Rhabditomorpha</taxon>
        <taxon>Rhabditoidea</taxon>
        <taxon>Rhabditidae</taxon>
        <taxon>Peloderinae</taxon>
        <taxon>Caenorhabditis</taxon>
    </lineage>
</organism>
<dbReference type="PANTHER" id="PTHR33651">
    <property type="entry name" value="PROTEIN CBG06246"/>
    <property type="match status" value="1"/>
</dbReference>
<dbReference type="EMBL" id="CANHGI010000006">
    <property type="protein sequence ID" value="CAI5454468.1"/>
    <property type="molecule type" value="Genomic_DNA"/>
</dbReference>
<sequence>MPLIHIRVVGEKDHRLHKGIEIENKISYVDLKKQIETITKVPTNYQHIQFKGEDLPDALQPLLTAKDFDELIIKHSSLPEWAVFLIASDIPKNAPRDAKKKQVLEASHILTRLYTEGFFSSYAEFAIRRIKFIRAYSEFIDDHGGFIKMAVERYFSTLLEKNPINPTLTFEYSEKPVIGIQAGFICNVICGETVQRYYVKGHSAMSSHQNVDMCEIYMYLLLAHINVGPPVHIIPNTHTSVTGVYIATLEVSNFVPSHKTKLTLRAEMELDLIKRLFNVSDLHGDNFGIDNNGNLSVIDFRATHLTQQTA</sequence>
<protein>
    <recommendedName>
        <fullName evidence="3">Ubiquitin-like domain-containing protein</fullName>
    </recommendedName>
</protein>
<accession>A0A9P1NB35</accession>
<dbReference type="Proteomes" id="UP001152747">
    <property type="component" value="Unassembled WGS sequence"/>
</dbReference>
<dbReference type="SUPFAM" id="SSF54236">
    <property type="entry name" value="Ubiquitin-like"/>
    <property type="match status" value="1"/>
</dbReference>
<dbReference type="InterPro" id="IPR029071">
    <property type="entry name" value="Ubiquitin-like_domsf"/>
</dbReference>
<dbReference type="OrthoDB" id="5849935at2759"/>
<keyword evidence="2" id="KW-1185">Reference proteome</keyword>